<dbReference type="EMBL" id="JAVRIC010000002">
    <property type="protein sequence ID" value="MDT0496226.1"/>
    <property type="molecule type" value="Genomic_DNA"/>
</dbReference>
<keyword evidence="3 6" id="KW-0812">Transmembrane</keyword>
<accession>A0ABU2WEF2</accession>
<organism evidence="9 10">
    <name type="scientific">Banduia mediterranea</name>
    <dbReference type="NCBI Taxonomy" id="3075609"/>
    <lineage>
        <taxon>Bacteria</taxon>
        <taxon>Pseudomonadati</taxon>
        <taxon>Pseudomonadota</taxon>
        <taxon>Gammaproteobacteria</taxon>
        <taxon>Nevskiales</taxon>
        <taxon>Algiphilaceae</taxon>
        <taxon>Banduia</taxon>
    </lineage>
</organism>
<dbReference type="PANTHER" id="PTHR32309">
    <property type="entry name" value="TYROSINE-PROTEIN KINASE"/>
    <property type="match status" value="1"/>
</dbReference>
<dbReference type="InterPro" id="IPR032807">
    <property type="entry name" value="GNVR"/>
</dbReference>
<protein>
    <submittedName>
        <fullName evidence="9">GNVR domain-containing protein</fullName>
    </submittedName>
</protein>
<evidence type="ECO:0000259" key="7">
    <source>
        <dbReference type="Pfam" id="PF02706"/>
    </source>
</evidence>
<dbReference type="Gene3D" id="3.30.1890.10">
    <property type="entry name" value="FepE-like"/>
    <property type="match status" value="1"/>
</dbReference>
<comment type="subcellular location">
    <subcellularLocation>
        <location evidence="1">Cell membrane</location>
        <topology evidence="1">Multi-pass membrane protein</topology>
    </subcellularLocation>
</comment>
<dbReference type="Pfam" id="PF02706">
    <property type="entry name" value="Wzz"/>
    <property type="match status" value="1"/>
</dbReference>
<evidence type="ECO:0000313" key="10">
    <source>
        <dbReference type="Proteomes" id="UP001254608"/>
    </source>
</evidence>
<evidence type="ECO:0000256" key="6">
    <source>
        <dbReference type="SAM" id="Phobius"/>
    </source>
</evidence>
<feature type="domain" description="Polysaccharide chain length determinant N-terminal" evidence="7">
    <location>
        <begin position="12"/>
        <end position="113"/>
    </location>
</feature>
<keyword evidence="4 6" id="KW-1133">Transmembrane helix</keyword>
<sequence>MITPGNTSGSSEVTLTEIGGLLLGGKWWILTSTLLGLALGLAWALSATPIYRAEVLLAPTSERGQSGGISGLGGQLGGLASLAGMSIGGAGGREVEAVATLESRALTDQFVSDEKLLPVLFGDQWDAKQNQWLVDDPAQVPTLWDANKLFAKKIRTVEQDGATGLVTLSIEWKDPEQAAHWASELVSRTNERMRNRAISSAEKNLAYLKRQLEQNSIAEIRTAIYKLIESELKTSMLAQGDEEYAFRVLDPAVVPQEPVRPQKKVIVLLGLVLGFMLSSFAVMVVGFSRRR</sequence>
<evidence type="ECO:0000256" key="4">
    <source>
        <dbReference type="ARBA" id="ARBA00022989"/>
    </source>
</evidence>
<evidence type="ECO:0000256" key="5">
    <source>
        <dbReference type="ARBA" id="ARBA00023136"/>
    </source>
</evidence>
<feature type="transmembrane region" description="Helical" evidence="6">
    <location>
        <begin position="265"/>
        <end position="287"/>
    </location>
</feature>
<dbReference type="InterPro" id="IPR050445">
    <property type="entry name" value="Bact_polysacc_biosynth/exp"/>
</dbReference>
<feature type="domain" description="Tyrosine-protein kinase G-rich" evidence="8">
    <location>
        <begin position="218"/>
        <end position="284"/>
    </location>
</feature>
<dbReference type="InterPro" id="IPR003856">
    <property type="entry name" value="LPS_length_determ_N"/>
</dbReference>
<feature type="transmembrane region" description="Helical" evidence="6">
    <location>
        <begin position="27"/>
        <end position="45"/>
    </location>
</feature>
<reference evidence="9 10" key="1">
    <citation type="submission" date="2023-09" db="EMBL/GenBank/DDBJ databases">
        <authorList>
            <person name="Rey-Velasco X."/>
        </authorList>
    </citation>
    <scope>NUCLEOTIDE SEQUENCE [LARGE SCALE GENOMIC DNA]</scope>
    <source>
        <strain evidence="9 10">W345</strain>
    </source>
</reference>
<dbReference type="RefSeq" id="WP_311363615.1">
    <property type="nucleotide sequence ID" value="NZ_JAVRIC010000002.1"/>
</dbReference>
<dbReference type="Proteomes" id="UP001254608">
    <property type="component" value="Unassembled WGS sequence"/>
</dbReference>
<evidence type="ECO:0000256" key="3">
    <source>
        <dbReference type="ARBA" id="ARBA00022692"/>
    </source>
</evidence>
<keyword evidence="5 6" id="KW-0472">Membrane</keyword>
<keyword evidence="2" id="KW-1003">Cell membrane</keyword>
<name>A0ABU2WEF2_9GAMM</name>
<dbReference type="PANTHER" id="PTHR32309:SF13">
    <property type="entry name" value="FERRIC ENTEROBACTIN TRANSPORT PROTEIN FEPE"/>
    <property type="match status" value="1"/>
</dbReference>
<comment type="caution">
    <text evidence="9">The sequence shown here is derived from an EMBL/GenBank/DDBJ whole genome shotgun (WGS) entry which is preliminary data.</text>
</comment>
<gene>
    <name evidence="9" type="ORF">RM530_02445</name>
</gene>
<evidence type="ECO:0000256" key="1">
    <source>
        <dbReference type="ARBA" id="ARBA00004651"/>
    </source>
</evidence>
<keyword evidence="10" id="KW-1185">Reference proteome</keyword>
<evidence type="ECO:0000313" key="9">
    <source>
        <dbReference type="EMBL" id="MDT0496226.1"/>
    </source>
</evidence>
<evidence type="ECO:0000256" key="2">
    <source>
        <dbReference type="ARBA" id="ARBA00022475"/>
    </source>
</evidence>
<evidence type="ECO:0000259" key="8">
    <source>
        <dbReference type="Pfam" id="PF13807"/>
    </source>
</evidence>
<proteinExistence type="predicted"/>
<dbReference type="Pfam" id="PF13807">
    <property type="entry name" value="GNVR"/>
    <property type="match status" value="1"/>
</dbReference>